<proteinExistence type="predicted"/>
<dbReference type="InterPro" id="IPR052894">
    <property type="entry name" value="AsmA-related"/>
</dbReference>
<protein>
    <submittedName>
        <fullName evidence="3">Putative assembly protein</fullName>
    </submittedName>
</protein>
<evidence type="ECO:0000313" key="3">
    <source>
        <dbReference type="EMBL" id="OIR02153.1"/>
    </source>
</evidence>
<organism evidence="3">
    <name type="scientific">mine drainage metagenome</name>
    <dbReference type="NCBI Taxonomy" id="410659"/>
    <lineage>
        <taxon>unclassified sequences</taxon>
        <taxon>metagenomes</taxon>
        <taxon>ecological metagenomes</taxon>
    </lineage>
</organism>
<feature type="region of interest" description="Disordered" evidence="1">
    <location>
        <begin position="129"/>
        <end position="150"/>
    </location>
</feature>
<dbReference type="EMBL" id="MLJW01000077">
    <property type="protein sequence ID" value="OIR02153.1"/>
    <property type="molecule type" value="Genomic_DNA"/>
</dbReference>
<gene>
    <name evidence="3" type="ORF">GALL_157720</name>
</gene>
<sequence>MSRYLKYGLWTVGVLLALAAALAGYVAATFDPNAYKPQIITAVKESKQRTLRLDGDIRLHFFPSIGVSLGKASLSEYRSEQEFASLESASVSLKLLPLLARQVVVDEVAVSGVKARVVKYRNGKTNLDDLLGKPAEPAAPAPPAAAEAGGPPMSFDIASVQLDKTDLSYDDEAAGNRYSVQDLSLKTGRIANDVPSRIDFSAHIQSSQPRLDIMAQIKATLTFDLEKNFYQVQGLELQANGKALDMTDLLVKAGGDASAHLATQEFALQKFAFSASGSKAQGKFEASFNAPDLSLTRDRFKGDSVALNARLDGASGSVVAALALPGIEGNAGSFKVGSMALDVDVKQPEQAFKLKLTSPLTGSIDAQQFNLSDLRLALDASGDKLPGKHISSELKGSVQADLGRQSIQAKLDGGLLQSQVKAKAAVNNFSVPMIRYDLEIDQFDADPYLPKKSEQTQPQNKAKAAEPEQPFDLSALKTLNLEGSLRIGSLKAANVKVAQLRVDVKARGGQVNIAPISARLYQGSIDGRASVNAMTSSFAINEKLTGVDTAPLLKDVANLDLVEGRGNIALDLTAQGNTVSGLKQALNGKVAVNLANGAIKGIDLGKLVQGLQNLGKETSTRTLGVDKNEKTAFSEFKANFKVHNGVAHNDDLAVKSTVLRVTGKGDIDIGHDSLDYNAKVIFAKTEQGKTATLPVNVSGAFDDLKFKVDYGALLADVAKQKLDEKKDELKDRAREELKKSLKGLFK</sequence>
<evidence type="ECO:0000256" key="1">
    <source>
        <dbReference type="SAM" id="MobiDB-lite"/>
    </source>
</evidence>
<dbReference type="InterPro" id="IPR007844">
    <property type="entry name" value="AsmA"/>
</dbReference>
<dbReference type="GO" id="GO:0090313">
    <property type="term" value="P:regulation of protein targeting to membrane"/>
    <property type="evidence" value="ECO:0007669"/>
    <property type="project" value="TreeGrafter"/>
</dbReference>
<comment type="caution">
    <text evidence="3">The sequence shown here is derived from an EMBL/GenBank/DDBJ whole genome shotgun (WGS) entry which is preliminary data.</text>
</comment>
<dbReference type="PANTHER" id="PTHR30441:SF4">
    <property type="entry name" value="PROTEIN ASMA"/>
    <property type="match status" value="1"/>
</dbReference>
<accession>A0A1J5S193</accession>
<dbReference type="PANTHER" id="PTHR30441">
    <property type="entry name" value="DUF748 DOMAIN-CONTAINING PROTEIN"/>
    <property type="match status" value="1"/>
</dbReference>
<dbReference type="GO" id="GO:0005886">
    <property type="term" value="C:plasma membrane"/>
    <property type="evidence" value="ECO:0007669"/>
    <property type="project" value="TreeGrafter"/>
</dbReference>
<feature type="region of interest" description="Disordered" evidence="1">
    <location>
        <begin position="448"/>
        <end position="468"/>
    </location>
</feature>
<reference evidence="3" key="1">
    <citation type="submission" date="2016-10" db="EMBL/GenBank/DDBJ databases">
        <title>Sequence of Gallionella enrichment culture.</title>
        <authorList>
            <person name="Poehlein A."/>
            <person name="Muehling M."/>
            <person name="Daniel R."/>
        </authorList>
    </citation>
    <scope>NUCLEOTIDE SEQUENCE</scope>
</reference>
<feature type="domain" description="AsmA" evidence="2">
    <location>
        <begin position="1"/>
        <end position="651"/>
    </location>
</feature>
<dbReference type="AlphaFoldDB" id="A0A1J5S193"/>
<name>A0A1J5S193_9ZZZZ</name>
<evidence type="ECO:0000259" key="2">
    <source>
        <dbReference type="Pfam" id="PF05170"/>
    </source>
</evidence>
<dbReference type="Pfam" id="PF05170">
    <property type="entry name" value="AsmA"/>
    <property type="match status" value="1"/>
</dbReference>